<evidence type="ECO:0000256" key="11">
    <source>
        <dbReference type="ARBA" id="ARBA00023014"/>
    </source>
</evidence>
<protein>
    <submittedName>
        <fullName evidence="13">Radical SAM protein</fullName>
    </submittedName>
</protein>
<evidence type="ECO:0000256" key="4">
    <source>
        <dbReference type="ARBA" id="ARBA00022485"/>
    </source>
</evidence>
<comment type="subcellular location">
    <subcellularLocation>
        <location evidence="2">Cytoplasm</location>
    </subcellularLocation>
</comment>
<evidence type="ECO:0000256" key="9">
    <source>
        <dbReference type="ARBA" id="ARBA00022723"/>
    </source>
</evidence>
<dbReference type="PANTHER" id="PTHR30544:SF5">
    <property type="entry name" value="RADICAL SAM CORE DOMAIN-CONTAINING PROTEIN"/>
    <property type="match status" value="1"/>
</dbReference>
<dbReference type="GO" id="GO:0046872">
    <property type="term" value="F:metal ion binding"/>
    <property type="evidence" value="ECO:0007669"/>
    <property type="project" value="UniProtKB-KW"/>
</dbReference>
<evidence type="ECO:0000256" key="8">
    <source>
        <dbReference type="ARBA" id="ARBA00022691"/>
    </source>
</evidence>
<dbReference type="InterPro" id="IPR058240">
    <property type="entry name" value="rSAM_sf"/>
</dbReference>
<keyword evidence="12" id="KW-1015">Disulfide bond</keyword>
<reference evidence="13" key="1">
    <citation type="journal article" date="2020" name="mSystems">
        <title>Genome- and Community-Level Interaction Insights into Carbon Utilization and Element Cycling Functions of Hydrothermarchaeota in Hydrothermal Sediment.</title>
        <authorList>
            <person name="Zhou Z."/>
            <person name="Liu Y."/>
            <person name="Xu W."/>
            <person name="Pan J."/>
            <person name="Luo Z.H."/>
            <person name="Li M."/>
        </authorList>
    </citation>
    <scope>NUCLEOTIDE SEQUENCE [LARGE SCALE GENOMIC DNA]</scope>
    <source>
        <strain evidence="13">HyVt-233</strain>
    </source>
</reference>
<keyword evidence="8" id="KW-0949">S-adenosyl-L-methionine</keyword>
<dbReference type="InterPro" id="IPR004383">
    <property type="entry name" value="rRNA_lsu_MTrfase_RlmN/Cfr"/>
</dbReference>
<dbReference type="GO" id="GO:0051539">
    <property type="term" value="F:4 iron, 4 sulfur cluster binding"/>
    <property type="evidence" value="ECO:0007669"/>
    <property type="project" value="UniProtKB-KW"/>
</dbReference>
<evidence type="ECO:0000256" key="2">
    <source>
        <dbReference type="ARBA" id="ARBA00004496"/>
    </source>
</evidence>
<dbReference type="SUPFAM" id="SSF102114">
    <property type="entry name" value="Radical SAM enzymes"/>
    <property type="match status" value="1"/>
</dbReference>
<evidence type="ECO:0000256" key="12">
    <source>
        <dbReference type="ARBA" id="ARBA00023157"/>
    </source>
</evidence>
<keyword evidence="6" id="KW-0489">Methyltransferase</keyword>
<dbReference type="GO" id="GO:0008173">
    <property type="term" value="F:RNA methyltransferase activity"/>
    <property type="evidence" value="ECO:0007669"/>
    <property type="project" value="InterPro"/>
</dbReference>
<dbReference type="GO" id="GO:0070475">
    <property type="term" value="P:rRNA base methylation"/>
    <property type="evidence" value="ECO:0007669"/>
    <property type="project" value="TreeGrafter"/>
</dbReference>
<dbReference type="AlphaFoldDB" id="A0A7C0U382"/>
<evidence type="ECO:0000256" key="7">
    <source>
        <dbReference type="ARBA" id="ARBA00022679"/>
    </source>
</evidence>
<keyword evidence="9" id="KW-0479">Metal-binding</keyword>
<comment type="similarity">
    <text evidence="3">Belongs to the radical SAM superfamily. RlmN family.</text>
</comment>
<dbReference type="InterPro" id="IPR013785">
    <property type="entry name" value="Aldolase_TIM"/>
</dbReference>
<dbReference type="Gene3D" id="3.20.20.70">
    <property type="entry name" value="Aldolase class I"/>
    <property type="match status" value="1"/>
</dbReference>
<sequence>MKVIGKVGRDDIAIVYLAEIRKGEFIEFVESIQPPLKREEKWVLIISTLLGCPVGCLMCDAGGWYKGRLSKDEIMTQIDYMIKNRFPTKKIPVKKFKIQFARMGEPSFNYHVLEVLKELPIKYDAPGLMPCISTVAPKGSESFFEKLLKIKQRYYNGRFQLQFSIHTTDVKLRDKIIPIKKWGFSEIAAYGNKFYKKGDRKITLNFALAKSWPLEADILLKYFDPEIFLIKITPVNPTIRAKENMIESYINPTSNNEIAFNLRKKGYEVIVSIGELEENRIGSNCGQFLRRFLENNYKIEGAYEYKVMS</sequence>
<organism evidence="13">
    <name type="scientific">Desulfofervidus auxilii</name>
    <dbReference type="NCBI Taxonomy" id="1621989"/>
    <lineage>
        <taxon>Bacteria</taxon>
        <taxon>Pseudomonadati</taxon>
        <taxon>Thermodesulfobacteriota</taxon>
        <taxon>Candidatus Desulfofervidia</taxon>
        <taxon>Candidatus Desulfofervidales</taxon>
        <taxon>Candidatus Desulfofervidaceae</taxon>
        <taxon>Candidatus Desulfofervidus</taxon>
    </lineage>
</organism>
<dbReference type="GO" id="GO:0030488">
    <property type="term" value="P:tRNA methylation"/>
    <property type="evidence" value="ECO:0007669"/>
    <property type="project" value="TreeGrafter"/>
</dbReference>
<evidence type="ECO:0000256" key="5">
    <source>
        <dbReference type="ARBA" id="ARBA00022490"/>
    </source>
</evidence>
<name>A0A7C0U382_DESA2</name>
<dbReference type="InterPro" id="IPR040072">
    <property type="entry name" value="Methyltransferase_A"/>
</dbReference>
<accession>A0A7C0U382</accession>
<keyword evidence="11" id="KW-0411">Iron-sulfur</keyword>
<dbReference type="InterPro" id="IPR007197">
    <property type="entry name" value="rSAM"/>
</dbReference>
<keyword evidence="7" id="KW-0808">Transferase</keyword>
<gene>
    <name evidence="13" type="ORF">ENG63_07535</name>
</gene>
<keyword evidence="10" id="KW-0408">Iron</keyword>
<evidence type="ECO:0000256" key="1">
    <source>
        <dbReference type="ARBA" id="ARBA00001966"/>
    </source>
</evidence>
<evidence type="ECO:0000256" key="10">
    <source>
        <dbReference type="ARBA" id="ARBA00023004"/>
    </source>
</evidence>
<keyword evidence="4" id="KW-0004">4Fe-4S</keyword>
<comment type="caution">
    <text evidence="13">The sequence shown here is derived from an EMBL/GenBank/DDBJ whole genome shotgun (WGS) entry which is preliminary data.</text>
</comment>
<evidence type="ECO:0000313" key="13">
    <source>
        <dbReference type="EMBL" id="HDD44694.1"/>
    </source>
</evidence>
<proteinExistence type="inferred from homology"/>
<evidence type="ECO:0000256" key="6">
    <source>
        <dbReference type="ARBA" id="ARBA00022603"/>
    </source>
</evidence>
<dbReference type="Proteomes" id="UP000886289">
    <property type="component" value="Unassembled WGS sequence"/>
</dbReference>
<dbReference type="SFLD" id="SFLDS00029">
    <property type="entry name" value="Radical_SAM"/>
    <property type="match status" value="1"/>
</dbReference>
<dbReference type="PANTHER" id="PTHR30544">
    <property type="entry name" value="23S RRNA METHYLTRANSFERASE"/>
    <property type="match status" value="1"/>
</dbReference>
<dbReference type="EMBL" id="DRBS01000281">
    <property type="protein sequence ID" value="HDD44694.1"/>
    <property type="molecule type" value="Genomic_DNA"/>
</dbReference>
<comment type="cofactor">
    <cofactor evidence="1">
        <name>[4Fe-4S] cluster</name>
        <dbReference type="ChEBI" id="CHEBI:49883"/>
    </cofactor>
</comment>
<evidence type="ECO:0000256" key="3">
    <source>
        <dbReference type="ARBA" id="ARBA00007544"/>
    </source>
</evidence>
<keyword evidence="5" id="KW-0963">Cytoplasm</keyword>
<dbReference type="PIRSF" id="PIRSF006004">
    <property type="entry name" value="CHP00048"/>
    <property type="match status" value="1"/>
</dbReference>
<dbReference type="GO" id="GO:0005737">
    <property type="term" value="C:cytoplasm"/>
    <property type="evidence" value="ECO:0007669"/>
    <property type="project" value="UniProtKB-SubCell"/>
</dbReference>